<proteinExistence type="predicted"/>
<evidence type="ECO:0000313" key="5">
    <source>
        <dbReference type="Proteomes" id="UP000266693"/>
    </source>
</evidence>
<dbReference type="Pfam" id="PF08450">
    <property type="entry name" value="SGL"/>
    <property type="match status" value="1"/>
</dbReference>
<dbReference type="PANTHER" id="PTHR47572:SF4">
    <property type="entry name" value="LACTONASE DRP35"/>
    <property type="match status" value="1"/>
</dbReference>
<dbReference type="RefSeq" id="WP_118862603.1">
    <property type="nucleotide sequence ID" value="NZ_QWLV01000001.1"/>
</dbReference>
<protein>
    <submittedName>
        <fullName evidence="4">SMP-30/gluconolactonase/LRE family protein</fullName>
    </submittedName>
</protein>
<name>A0A396S6P4_9SPHN</name>
<evidence type="ECO:0000256" key="2">
    <source>
        <dbReference type="SAM" id="SignalP"/>
    </source>
</evidence>
<sequence>MDVPSRSRRALLGGLALLPLAGCARTLAAAEPVGGIRRFDAELDAIVDPSTPVEVLATGYRWAEGPVWVERGGYLLFSDVPGNIVHRWASGEGATPFLDPSGLAGPVPPTIREAGANGLAIDAAGRLIMADSGTRVIAAVDLATRAKTVLADRFEGKRFNSPNDVAIARSGAIYFTDPPYGLKDGDASPLRELDFSGVYRLDPDGRVTVLDRSHHRPNGIALSPDERTLYIALSDPERPEVLAYALDDRGMPAGVRRFRDMRAEHAAGEPGLPDGMKTDRAGRVFATGPGGVHVCSADGRLLGIIGTGKAVANCAFGEGGRSLFLASSDMLARVRLRR</sequence>
<dbReference type="Gene3D" id="2.120.10.30">
    <property type="entry name" value="TolB, C-terminal domain"/>
    <property type="match status" value="1"/>
</dbReference>
<accession>A0A396S6P4</accession>
<dbReference type="PANTHER" id="PTHR47572">
    <property type="entry name" value="LIPOPROTEIN-RELATED"/>
    <property type="match status" value="1"/>
</dbReference>
<reference evidence="4 5" key="1">
    <citation type="submission" date="2018-08" db="EMBL/GenBank/DDBJ databases">
        <title>The multiple taxonomic identification of Sphingomonas gilva.</title>
        <authorList>
            <person name="Zhu D."/>
            <person name="Zheng S."/>
        </authorList>
    </citation>
    <scope>NUCLEOTIDE SEQUENCE [LARGE SCALE GENOMIC DNA]</scope>
    <source>
        <strain evidence="4 5">ZDH117</strain>
    </source>
</reference>
<organism evidence="4 5">
    <name type="scientific">Sphingomonas gilva</name>
    <dbReference type="NCBI Taxonomy" id="2305907"/>
    <lineage>
        <taxon>Bacteria</taxon>
        <taxon>Pseudomonadati</taxon>
        <taxon>Pseudomonadota</taxon>
        <taxon>Alphaproteobacteria</taxon>
        <taxon>Sphingomonadales</taxon>
        <taxon>Sphingomonadaceae</taxon>
        <taxon>Sphingomonas</taxon>
    </lineage>
</organism>
<dbReference type="SUPFAM" id="SSF63829">
    <property type="entry name" value="Calcium-dependent phosphotriesterase"/>
    <property type="match status" value="1"/>
</dbReference>
<evidence type="ECO:0000256" key="1">
    <source>
        <dbReference type="ARBA" id="ARBA00022801"/>
    </source>
</evidence>
<feature type="chain" id="PRO_5017264712" evidence="2">
    <location>
        <begin position="30"/>
        <end position="338"/>
    </location>
</feature>
<keyword evidence="2" id="KW-0732">Signal</keyword>
<dbReference type="Proteomes" id="UP000266693">
    <property type="component" value="Unassembled WGS sequence"/>
</dbReference>
<dbReference type="EMBL" id="QWLV01000001">
    <property type="protein sequence ID" value="RHW19095.1"/>
    <property type="molecule type" value="Genomic_DNA"/>
</dbReference>
<dbReference type="InterPro" id="IPR011042">
    <property type="entry name" value="6-blade_b-propeller_TolB-like"/>
</dbReference>
<dbReference type="AlphaFoldDB" id="A0A396S6P4"/>
<dbReference type="OrthoDB" id="30052at2"/>
<dbReference type="GO" id="GO:0016787">
    <property type="term" value="F:hydrolase activity"/>
    <property type="evidence" value="ECO:0007669"/>
    <property type="project" value="UniProtKB-KW"/>
</dbReference>
<keyword evidence="1" id="KW-0378">Hydrolase</keyword>
<dbReference type="InterPro" id="IPR013658">
    <property type="entry name" value="SGL"/>
</dbReference>
<comment type="caution">
    <text evidence="4">The sequence shown here is derived from an EMBL/GenBank/DDBJ whole genome shotgun (WGS) entry which is preliminary data.</text>
</comment>
<gene>
    <name evidence="4" type="ORF">D1610_02970</name>
</gene>
<feature type="signal peptide" evidence="2">
    <location>
        <begin position="1"/>
        <end position="29"/>
    </location>
</feature>
<evidence type="ECO:0000313" key="4">
    <source>
        <dbReference type="EMBL" id="RHW19095.1"/>
    </source>
</evidence>
<feature type="domain" description="SMP-30/Gluconolactonase/LRE-like region" evidence="3">
    <location>
        <begin position="62"/>
        <end position="328"/>
    </location>
</feature>
<evidence type="ECO:0000259" key="3">
    <source>
        <dbReference type="Pfam" id="PF08450"/>
    </source>
</evidence>
<dbReference type="InterPro" id="IPR051262">
    <property type="entry name" value="SMP-30/CGR1_Lactonase"/>
</dbReference>
<keyword evidence="5" id="KW-1185">Reference proteome</keyword>